<evidence type="ECO:0000256" key="3">
    <source>
        <dbReference type="ARBA" id="ARBA00022448"/>
    </source>
</evidence>
<feature type="transmembrane region" description="Helical" evidence="9">
    <location>
        <begin position="393"/>
        <end position="417"/>
    </location>
</feature>
<feature type="transmembrane region" description="Helical" evidence="9">
    <location>
        <begin position="37"/>
        <end position="56"/>
    </location>
</feature>
<dbReference type="GO" id="GO:0005886">
    <property type="term" value="C:plasma membrane"/>
    <property type="evidence" value="ECO:0007669"/>
    <property type="project" value="UniProtKB-SubCell"/>
</dbReference>
<name>A0A7X2N3L1_9FIRM</name>
<protein>
    <submittedName>
        <fullName evidence="10">TrkH family potassium uptake protein</fullName>
    </submittedName>
</protein>
<feature type="transmembrane region" description="Helical" evidence="9">
    <location>
        <begin position="317"/>
        <end position="338"/>
    </location>
</feature>
<evidence type="ECO:0000313" key="10">
    <source>
        <dbReference type="EMBL" id="MSS01857.1"/>
    </source>
</evidence>
<feature type="transmembrane region" description="Helical" evidence="9">
    <location>
        <begin position="437"/>
        <end position="464"/>
    </location>
</feature>
<reference evidence="10 11" key="1">
    <citation type="submission" date="2019-08" db="EMBL/GenBank/DDBJ databases">
        <title>In-depth cultivation of the pig gut microbiome towards novel bacterial diversity and tailored functional studies.</title>
        <authorList>
            <person name="Wylensek D."/>
            <person name="Hitch T.C.A."/>
            <person name="Clavel T."/>
        </authorList>
    </citation>
    <scope>NUCLEOTIDE SEQUENCE [LARGE SCALE GENOMIC DNA]</scope>
    <source>
        <strain evidence="10 11">LKV-178-WT-2G</strain>
    </source>
</reference>
<dbReference type="InterPro" id="IPR003445">
    <property type="entry name" value="Cat_transpt"/>
</dbReference>
<keyword evidence="11" id="KW-1185">Reference proteome</keyword>
<keyword evidence="5 9" id="KW-0812">Transmembrane</keyword>
<gene>
    <name evidence="10" type="ORF">FYJ50_07070</name>
</gene>
<dbReference type="Pfam" id="PF02386">
    <property type="entry name" value="TrkH"/>
    <property type="match status" value="2"/>
</dbReference>
<feature type="transmembrane region" description="Helical" evidence="9">
    <location>
        <begin position="260"/>
        <end position="280"/>
    </location>
</feature>
<evidence type="ECO:0000256" key="8">
    <source>
        <dbReference type="ARBA" id="ARBA00023136"/>
    </source>
</evidence>
<keyword evidence="3" id="KW-0813">Transport</keyword>
<dbReference type="PANTHER" id="PTHR32024:SF2">
    <property type="entry name" value="TRK SYSTEM POTASSIUM UPTAKE PROTEIN TRKG-RELATED"/>
    <property type="match status" value="1"/>
</dbReference>
<organism evidence="10 11">
    <name type="scientific">Floccifex porci</name>
    <dbReference type="NCBI Taxonomy" id="2606629"/>
    <lineage>
        <taxon>Bacteria</taxon>
        <taxon>Bacillati</taxon>
        <taxon>Bacillota</taxon>
        <taxon>Erysipelotrichia</taxon>
        <taxon>Erysipelotrichales</taxon>
        <taxon>Erysipelotrichaceae</taxon>
        <taxon>Floccifex</taxon>
    </lineage>
</organism>
<keyword evidence="7" id="KW-0406">Ion transport</keyword>
<dbReference type="EMBL" id="VUMM01000013">
    <property type="protein sequence ID" value="MSS01857.1"/>
    <property type="molecule type" value="Genomic_DNA"/>
</dbReference>
<evidence type="ECO:0000256" key="7">
    <source>
        <dbReference type="ARBA" id="ARBA00023065"/>
    </source>
</evidence>
<evidence type="ECO:0000256" key="9">
    <source>
        <dbReference type="SAM" id="Phobius"/>
    </source>
</evidence>
<dbReference type="RefSeq" id="WP_154460524.1">
    <property type="nucleotide sequence ID" value="NZ_VUMM01000013.1"/>
</dbReference>
<accession>A0A7X2N3L1</accession>
<dbReference type="PANTHER" id="PTHR32024">
    <property type="entry name" value="TRK SYSTEM POTASSIUM UPTAKE PROTEIN TRKG-RELATED"/>
    <property type="match status" value="1"/>
</dbReference>
<proteinExistence type="inferred from homology"/>
<feature type="transmembrane region" description="Helical" evidence="9">
    <location>
        <begin position="68"/>
        <end position="93"/>
    </location>
</feature>
<feature type="transmembrane region" description="Helical" evidence="9">
    <location>
        <begin position="171"/>
        <end position="190"/>
    </location>
</feature>
<evidence type="ECO:0000256" key="1">
    <source>
        <dbReference type="ARBA" id="ARBA00004651"/>
    </source>
</evidence>
<dbReference type="GO" id="GO:0008324">
    <property type="term" value="F:monoatomic cation transmembrane transporter activity"/>
    <property type="evidence" value="ECO:0007669"/>
    <property type="project" value="InterPro"/>
</dbReference>
<comment type="similarity">
    <text evidence="2">Belongs to the TrkH potassium transport family.</text>
</comment>
<evidence type="ECO:0000313" key="11">
    <source>
        <dbReference type="Proteomes" id="UP000470082"/>
    </source>
</evidence>
<feature type="transmembrane region" description="Helical" evidence="9">
    <location>
        <begin position="227"/>
        <end position="248"/>
    </location>
</feature>
<evidence type="ECO:0000256" key="5">
    <source>
        <dbReference type="ARBA" id="ARBA00022692"/>
    </source>
</evidence>
<evidence type="ECO:0000256" key="6">
    <source>
        <dbReference type="ARBA" id="ARBA00022989"/>
    </source>
</evidence>
<dbReference type="Proteomes" id="UP000470082">
    <property type="component" value="Unassembled WGS sequence"/>
</dbReference>
<feature type="transmembrane region" description="Helical" evidence="9">
    <location>
        <begin position="12"/>
        <end position="31"/>
    </location>
</feature>
<comment type="caution">
    <text evidence="10">The sequence shown here is derived from an EMBL/GenBank/DDBJ whole genome shotgun (WGS) entry which is preliminary data.</text>
</comment>
<dbReference type="AlphaFoldDB" id="A0A7X2N3L1"/>
<sequence>MKYLKGISIMGKMMVLEGCILLIPLLVIPFYPKEIVYSFKFLIPSLSSILLGLLVFQKKKGELNSYRLVVFAWGYGFLLASIPFYCLGNMSFIQSLFESVSGFTTTGLSVLDVESLPHIYLFYRGFLQYVGGLGFVMMMLLFIQEKESVTLYQAEGHPDKLMPTIGKTVKVIVMMYGFFLLVGTILYTVFGMPVFDSLVHSMCALSTGGFSNRLESIGYYHSLPIEWITVFLMLIGTTNFSLLLLLFRKRFKDFFRSSEIRFLIGVILISIPLMTIFLAGNGESLSNSSELAFFNAFSALSTTGYSTCSYSQWPETALTIMILLMIVGGGIGSTAGGIKLGRVCILIKNMVWNIKKKMIPDRRVTLTYYCKGSEKELLEFSQVEEALTYAQTYLLIFMAGTIALTFFSGCTVLEGAFEFASSLGTVGLSIGVTSASTTSICLLIEIIGMILGRLEIFVLIQALFKK</sequence>
<evidence type="ECO:0000256" key="4">
    <source>
        <dbReference type="ARBA" id="ARBA00022475"/>
    </source>
</evidence>
<comment type="subcellular location">
    <subcellularLocation>
        <location evidence="1">Cell membrane</location>
        <topology evidence="1">Multi-pass membrane protein</topology>
    </subcellularLocation>
</comment>
<dbReference type="GO" id="GO:0030001">
    <property type="term" value="P:metal ion transport"/>
    <property type="evidence" value="ECO:0007669"/>
    <property type="project" value="UniProtKB-ARBA"/>
</dbReference>
<keyword evidence="8 9" id="KW-0472">Membrane</keyword>
<keyword evidence="4" id="KW-1003">Cell membrane</keyword>
<feature type="transmembrane region" description="Helical" evidence="9">
    <location>
        <begin position="121"/>
        <end position="143"/>
    </location>
</feature>
<keyword evidence="6 9" id="KW-1133">Transmembrane helix</keyword>
<evidence type="ECO:0000256" key="2">
    <source>
        <dbReference type="ARBA" id="ARBA00009137"/>
    </source>
</evidence>